<name>A0A3A2ZH60_9EURO</name>
<feature type="signal peptide" evidence="2">
    <location>
        <begin position="1"/>
        <end position="21"/>
    </location>
</feature>
<feature type="region of interest" description="Disordered" evidence="1">
    <location>
        <begin position="380"/>
        <end position="412"/>
    </location>
</feature>
<feature type="compositionally biased region" description="Gly residues" evidence="1">
    <location>
        <begin position="243"/>
        <end position="259"/>
    </location>
</feature>
<evidence type="ECO:0000256" key="1">
    <source>
        <dbReference type="SAM" id="MobiDB-lite"/>
    </source>
</evidence>
<proteinExistence type="predicted"/>
<feature type="chain" id="PRO_5017465427" description="Extracellular protein" evidence="2">
    <location>
        <begin position="22"/>
        <end position="412"/>
    </location>
</feature>
<protein>
    <recommendedName>
        <fullName evidence="5">Extracellular protein</fullName>
    </recommendedName>
</protein>
<dbReference type="STRING" id="2070753.A0A3A2ZH60"/>
<organism evidence="3 4">
    <name type="scientific">Aspergillus sclerotialis</name>
    <dbReference type="NCBI Taxonomy" id="2070753"/>
    <lineage>
        <taxon>Eukaryota</taxon>
        <taxon>Fungi</taxon>
        <taxon>Dikarya</taxon>
        <taxon>Ascomycota</taxon>
        <taxon>Pezizomycotina</taxon>
        <taxon>Eurotiomycetes</taxon>
        <taxon>Eurotiomycetidae</taxon>
        <taxon>Eurotiales</taxon>
        <taxon>Aspergillaceae</taxon>
        <taxon>Aspergillus</taxon>
        <taxon>Aspergillus subgen. Polypaecilum</taxon>
    </lineage>
</organism>
<gene>
    <name evidence="3" type="ORF">PHISCL_05125</name>
</gene>
<dbReference type="AlphaFoldDB" id="A0A3A2ZH60"/>
<evidence type="ECO:0000313" key="4">
    <source>
        <dbReference type="Proteomes" id="UP000266188"/>
    </source>
</evidence>
<reference evidence="4" key="1">
    <citation type="submission" date="2017-02" db="EMBL/GenBank/DDBJ databases">
        <authorList>
            <person name="Tafer H."/>
            <person name="Lopandic K."/>
        </authorList>
    </citation>
    <scope>NUCLEOTIDE SEQUENCE [LARGE SCALE GENOMIC DNA]</scope>
    <source>
        <strain evidence="4">CBS 366.77</strain>
    </source>
</reference>
<dbReference type="Gene3D" id="2.70.50.70">
    <property type="match status" value="1"/>
</dbReference>
<dbReference type="EMBL" id="MVGC01000163">
    <property type="protein sequence ID" value="RJE22549.1"/>
    <property type="molecule type" value="Genomic_DNA"/>
</dbReference>
<feature type="compositionally biased region" description="Polar residues" evidence="1">
    <location>
        <begin position="380"/>
        <end position="389"/>
    </location>
</feature>
<feature type="compositionally biased region" description="Basic residues" evidence="1">
    <location>
        <begin position="401"/>
        <end position="412"/>
    </location>
</feature>
<evidence type="ECO:0008006" key="5">
    <source>
        <dbReference type="Google" id="ProtNLM"/>
    </source>
</evidence>
<feature type="region of interest" description="Disordered" evidence="1">
    <location>
        <begin position="216"/>
        <end position="342"/>
    </location>
</feature>
<comment type="caution">
    <text evidence="3">The sequence shown here is derived from an EMBL/GenBank/DDBJ whole genome shotgun (WGS) entry which is preliminary data.</text>
</comment>
<feature type="compositionally biased region" description="Low complexity" evidence="1">
    <location>
        <begin position="302"/>
        <end position="342"/>
    </location>
</feature>
<keyword evidence="2" id="KW-0732">Signal</keyword>
<accession>A0A3A2ZH60</accession>
<dbReference type="OrthoDB" id="2342176at2759"/>
<evidence type="ECO:0000256" key="2">
    <source>
        <dbReference type="SAM" id="SignalP"/>
    </source>
</evidence>
<dbReference type="PANTHER" id="PTHR36182">
    <property type="entry name" value="PROTEIN, PUTATIVE (AFU_ORTHOLOGUE AFUA_6G10930)-RELATED"/>
    <property type="match status" value="1"/>
</dbReference>
<dbReference type="Proteomes" id="UP000266188">
    <property type="component" value="Unassembled WGS sequence"/>
</dbReference>
<feature type="compositionally biased region" description="Low complexity" evidence="1">
    <location>
        <begin position="260"/>
        <end position="280"/>
    </location>
</feature>
<evidence type="ECO:0000313" key="3">
    <source>
        <dbReference type="EMBL" id="RJE22549.1"/>
    </source>
</evidence>
<keyword evidence="4" id="KW-1185">Reference proteome</keyword>
<dbReference type="PANTHER" id="PTHR36182:SF2">
    <property type="entry name" value="LYTIC POLYSACCHARIDE MONOOXYGENASE"/>
    <property type="match status" value="1"/>
</dbReference>
<sequence length="412" mass="42109">MIFSKSTLMAIAMLGASTVDAHMKMKHPVPYSDSTLNNSPLAADGSDFPCKLRPNAFEAPSQPNVFKIGETQQLSFLGSAVHGGGSCQISLTTDMEPTKDSNWMVIKSFEGGCPAKAEGNLSGNDDTVFDFSIPEGISPGKYTLAWTWFNRIGNREMYMNCAPITVEGGSKKRDAEAETPGFTKRDNFPQMFVANINGCMTTEGYDITFPNPGSVVSKDGDPKNLLPQGQAACKGTPKWEAGNGSGGSGGGSSGGGSGSGSSSSSSGPAPTSAPSSGSTPIGTVTPIPIAKPTGAPGVFVQTSSAPAPEPSTPSSGSNSSSDAGSDSGSESSSGSGSGSALTGSCSSEGAWNCIGGSSFQRCANGQWTPAQQMAAGTQCTAGQGQDLQISASARSRMAREMRHRRAHGRIHA</sequence>